<keyword evidence="1" id="KW-1133">Transmembrane helix</keyword>
<sequence length="326" mass="37247">MNSQNKKSFITYIAVIGAILVIVNIVSRNWFFRWDLTDNDMYSLSASSKSVVEQVDDRLTMKVYFSDDLPGEYANNRRYLQDLLEEFEAISDGNIRFEFFRPEDDQDIEQEAQKAGIMPVQMQVVENDKMEVKRVLMGLVILYEDKKEVLPVIQTTTGLEYEITTKIKKLVETNKPVIGIAVIESQSVQFQTIQNVLNQRYSVRPVNLAEPITSDINAVLMGGVSDSLTLDENKNLSEYLDRGGNLFLTQNRVKTNLQVQQAFPIESDIFSIIQKYGFSIEENLVTDKLCGRVSVQQQMGPIRMNVPMEYPLLPVVRSFNSDEVIV</sequence>
<dbReference type="AlphaFoldDB" id="A0A382JFT3"/>
<dbReference type="InterPro" id="IPR055396">
    <property type="entry name" value="DUF7088"/>
</dbReference>
<evidence type="ECO:0000256" key="1">
    <source>
        <dbReference type="SAM" id="Phobius"/>
    </source>
</evidence>
<protein>
    <submittedName>
        <fullName evidence="4">Uncharacterized protein</fullName>
    </submittedName>
</protein>
<feature type="transmembrane region" description="Helical" evidence="1">
    <location>
        <begin position="9"/>
        <end position="31"/>
    </location>
</feature>
<feature type="non-terminal residue" evidence="4">
    <location>
        <position position="326"/>
    </location>
</feature>
<feature type="domain" description="ABC-type uncharacterised transport system" evidence="2">
    <location>
        <begin position="175"/>
        <end position="325"/>
    </location>
</feature>
<name>A0A382JFT3_9ZZZZ</name>
<dbReference type="EMBL" id="UINC01074113">
    <property type="protein sequence ID" value="SVC10990.1"/>
    <property type="molecule type" value="Genomic_DNA"/>
</dbReference>
<proteinExistence type="predicted"/>
<keyword evidence="1" id="KW-0472">Membrane</keyword>
<evidence type="ECO:0000259" key="3">
    <source>
        <dbReference type="Pfam" id="PF23357"/>
    </source>
</evidence>
<accession>A0A382JFT3</accession>
<dbReference type="Pfam" id="PF23357">
    <property type="entry name" value="DUF7088"/>
    <property type="match status" value="1"/>
</dbReference>
<dbReference type="Pfam" id="PF09822">
    <property type="entry name" value="ABC_transp_aux"/>
    <property type="match status" value="1"/>
</dbReference>
<reference evidence="4" key="1">
    <citation type="submission" date="2018-05" db="EMBL/GenBank/DDBJ databases">
        <authorList>
            <person name="Lanie J.A."/>
            <person name="Ng W.-L."/>
            <person name="Kazmierczak K.M."/>
            <person name="Andrzejewski T.M."/>
            <person name="Davidsen T.M."/>
            <person name="Wayne K.J."/>
            <person name="Tettelin H."/>
            <person name="Glass J.I."/>
            <person name="Rusch D."/>
            <person name="Podicherti R."/>
            <person name="Tsui H.-C.T."/>
            <person name="Winkler M.E."/>
        </authorList>
    </citation>
    <scope>NUCLEOTIDE SEQUENCE</scope>
</reference>
<keyword evidence="1" id="KW-0812">Transmembrane</keyword>
<dbReference type="InterPro" id="IPR019196">
    <property type="entry name" value="ABC_transp_unknown"/>
</dbReference>
<evidence type="ECO:0000259" key="2">
    <source>
        <dbReference type="Pfam" id="PF09822"/>
    </source>
</evidence>
<feature type="domain" description="DUF7088" evidence="3">
    <location>
        <begin position="39"/>
        <end position="141"/>
    </location>
</feature>
<evidence type="ECO:0000313" key="4">
    <source>
        <dbReference type="EMBL" id="SVC10990.1"/>
    </source>
</evidence>
<organism evidence="4">
    <name type="scientific">marine metagenome</name>
    <dbReference type="NCBI Taxonomy" id="408172"/>
    <lineage>
        <taxon>unclassified sequences</taxon>
        <taxon>metagenomes</taxon>
        <taxon>ecological metagenomes</taxon>
    </lineage>
</organism>
<gene>
    <name evidence="4" type="ORF">METZ01_LOCUS263844</name>
</gene>